<dbReference type="SUPFAM" id="SSF46894">
    <property type="entry name" value="C-terminal effector domain of the bipartite response regulators"/>
    <property type="match status" value="1"/>
</dbReference>
<name>A0A1M5Q724_9BRAD</name>
<dbReference type="GO" id="GO:0003677">
    <property type="term" value="F:DNA binding"/>
    <property type="evidence" value="ECO:0007669"/>
    <property type="project" value="UniProtKB-KW"/>
</dbReference>
<dbReference type="InterPro" id="IPR000792">
    <property type="entry name" value="Tscrpt_reg_LuxR_C"/>
</dbReference>
<dbReference type="OrthoDB" id="7826527at2"/>
<dbReference type="RefSeq" id="WP_079568792.1">
    <property type="nucleotide sequence ID" value="NZ_LT670818.1"/>
</dbReference>
<dbReference type="Gene3D" id="3.40.50.2300">
    <property type="match status" value="1"/>
</dbReference>
<organism evidence="4 5">
    <name type="scientific">Bradyrhizobium erythrophlei</name>
    <dbReference type="NCBI Taxonomy" id="1437360"/>
    <lineage>
        <taxon>Bacteria</taxon>
        <taxon>Pseudomonadati</taxon>
        <taxon>Pseudomonadota</taxon>
        <taxon>Alphaproteobacteria</taxon>
        <taxon>Hyphomicrobiales</taxon>
        <taxon>Nitrobacteraceae</taxon>
        <taxon>Bradyrhizobium</taxon>
    </lineage>
</organism>
<evidence type="ECO:0000313" key="4">
    <source>
        <dbReference type="EMBL" id="SHH09293.1"/>
    </source>
</evidence>
<dbReference type="PANTHER" id="PTHR43214:SF42">
    <property type="entry name" value="TRANSCRIPTIONAL REGULATORY PROTEIN DESR"/>
    <property type="match status" value="1"/>
</dbReference>
<dbReference type="Proteomes" id="UP000190675">
    <property type="component" value="Chromosome I"/>
</dbReference>
<protein>
    <submittedName>
        <fullName evidence="4">Two component transcriptional regulator, LuxR family</fullName>
    </submittedName>
</protein>
<evidence type="ECO:0000313" key="5">
    <source>
        <dbReference type="Proteomes" id="UP000190675"/>
    </source>
</evidence>
<dbReference type="PRINTS" id="PR00038">
    <property type="entry name" value="HTHLUXR"/>
</dbReference>
<dbReference type="Pfam" id="PF00196">
    <property type="entry name" value="GerE"/>
    <property type="match status" value="1"/>
</dbReference>
<dbReference type="CDD" id="cd06170">
    <property type="entry name" value="LuxR_C_like"/>
    <property type="match status" value="1"/>
</dbReference>
<sequence length="304" mass="33448">MRRRQSFATILVGKSILLREGLAKILRSANFRILASVSCADDLQPSKLQSHQPLFLVVHTGDDFDAAVEQIELLRDQQPAGRIAIVADHYRLDELVSAFRAGAHGYFVDIMTCDAFIRSMELVIMGEIIFPPAFLSFVLGPEDEQLGETAPRGEKNEAMLFTTEDTLTPQLSAREKSILRCLIEGNSNKCIARKIDIAEATVKVHVKAILRKIRVQNRTQAAIWGMNNGTLTRPANDISPPSGSDVSKQLPRPVEVISEIKQIGASVPLGAIEHEANHVDVPRIDRLIRKGINRRAHGAAGPGK</sequence>
<dbReference type="GO" id="GO:0006355">
    <property type="term" value="P:regulation of DNA-templated transcription"/>
    <property type="evidence" value="ECO:0007669"/>
    <property type="project" value="InterPro"/>
</dbReference>
<keyword evidence="1" id="KW-0238">DNA-binding</keyword>
<feature type="region of interest" description="Disordered" evidence="2">
    <location>
        <begin position="230"/>
        <end position="249"/>
    </location>
</feature>
<evidence type="ECO:0000256" key="2">
    <source>
        <dbReference type="SAM" id="MobiDB-lite"/>
    </source>
</evidence>
<dbReference type="PROSITE" id="PS50043">
    <property type="entry name" value="HTH_LUXR_2"/>
    <property type="match status" value="1"/>
</dbReference>
<evidence type="ECO:0000256" key="1">
    <source>
        <dbReference type="ARBA" id="ARBA00023125"/>
    </source>
</evidence>
<dbReference type="InterPro" id="IPR039420">
    <property type="entry name" value="WalR-like"/>
</dbReference>
<dbReference type="PROSITE" id="PS00622">
    <property type="entry name" value="HTH_LUXR_1"/>
    <property type="match status" value="1"/>
</dbReference>
<dbReference type="SMART" id="SM00421">
    <property type="entry name" value="HTH_LUXR"/>
    <property type="match status" value="1"/>
</dbReference>
<evidence type="ECO:0000259" key="3">
    <source>
        <dbReference type="PROSITE" id="PS50043"/>
    </source>
</evidence>
<feature type="domain" description="HTH luxR-type" evidence="3">
    <location>
        <begin position="164"/>
        <end position="229"/>
    </location>
</feature>
<dbReference type="AlphaFoldDB" id="A0A1M5Q724"/>
<feature type="compositionally biased region" description="Polar residues" evidence="2">
    <location>
        <begin position="230"/>
        <end position="247"/>
    </location>
</feature>
<dbReference type="PANTHER" id="PTHR43214">
    <property type="entry name" value="TWO-COMPONENT RESPONSE REGULATOR"/>
    <property type="match status" value="1"/>
</dbReference>
<dbReference type="EMBL" id="LT670818">
    <property type="protein sequence ID" value="SHH09293.1"/>
    <property type="molecule type" value="Genomic_DNA"/>
</dbReference>
<accession>A0A1M5Q724</accession>
<gene>
    <name evidence="4" type="ORF">SAMN05444169_5699</name>
</gene>
<reference evidence="4 5" key="1">
    <citation type="submission" date="2016-11" db="EMBL/GenBank/DDBJ databases">
        <authorList>
            <person name="Jaros S."/>
            <person name="Januszkiewicz K."/>
            <person name="Wedrychowicz H."/>
        </authorList>
    </citation>
    <scope>NUCLEOTIDE SEQUENCE [LARGE SCALE GENOMIC DNA]</scope>
    <source>
        <strain evidence="4 5">GAS242</strain>
    </source>
</reference>
<dbReference type="InterPro" id="IPR016032">
    <property type="entry name" value="Sig_transdc_resp-reg_C-effctor"/>
</dbReference>
<proteinExistence type="predicted"/>